<organism evidence="1 2">
    <name type="scientific">Pectobacterium versatile</name>
    <dbReference type="NCBI Taxonomy" id="2488639"/>
    <lineage>
        <taxon>Bacteria</taxon>
        <taxon>Pseudomonadati</taxon>
        <taxon>Pseudomonadota</taxon>
        <taxon>Gammaproteobacteria</taxon>
        <taxon>Enterobacterales</taxon>
        <taxon>Pectobacteriaceae</taxon>
        <taxon>Pectobacterium</taxon>
    </lineage>
</organism>
<comment type="caution">
    <text evidence="1">The sequence shown here is derived from an EMBL/GenBank/DDBJ whole genome shotgun (WGS) entry which is preliminary data.</text>
</comment>
<feature type="non-terminal residue" evidence="1">
    <location>
        <position position="205"/>
    </location>
</feature>
<reference evidence="1 2" key="1">
    <citation type="submission" date="2024-03" db="EMBL/GenBank/DDBJ databases">
        <title>Analysis of soft rot Pectobacteriaceae population diversity in US potato growing regions between 2016 and 2022.</title>
        <authorList>
            <person name="Ma X."/>
            <person name="Zhang X."/>
            <person name="Stodghill P."/>
            <person name="Rioux R."/>
            <person name="Babler B."/>
            <person name="Shrestha S."/>
            <person name="Babler B."/>
            <person name="Rivedal H."/>
            <person name="Frost K."/>
            <person name="Hao J."/>
            <person name="Secor G."/>
            <person name="Swingle B."/>
        </authorList>
    </citation>
    <scope>NUCLEOTIDE SEQUENCE [LARGE SCALE GENOMIC DNA]</scope>
    <source>
        <strain evidence="1 2">UMSS2</strain>
    </source>
</reference>
<name>A0ABU8JTQ8_9GAMM</name>
<evidence type="ECO:0008006" key="3">
    <source>
        <dbReference type="Google" id="ProtNLM"/>
    </source>
</evidence>
<proteinExistence type="predicted"/>
<dbReference type="RefSeq" id="WP_336880430.1">
    <property type="nucleotide sequence ID" value="NZ_JBBBON010000002.1"/>
</dbReference>
<evidence type="ECO:0000313" key="2">
    <source>
        <dbReference type="Proteomes" id="UP001313132"/>
    </source>
</evidence>
<dbReference type="EMBL" id="JBBBON010000002">
    <property type="protein sequence ID" value="MEI7101554.1"/>
    <property type="molecule type" value="Genomic_DNA"/>
</dbReference>
<keyword evidence="2" id="KW-1185">Reference proteome</keyword>
<protein>
    <recommendedName>
        <fullName evidence="3">Polysaccharide pyruvyl transferase domain-containing protein</fullName>
    </recommendedName>
</protein>
<gene>
    <name evidence="1" type="ORF">WCT63_03770</name>
</gene>
<dbReference type="Proteomes" id="UP001313132">
    <property type="component" value="Unassembled WGS sequence"/>
</dbReference>
<sequence length="205" mass="23788">MNLIFCGNLHNGGGVQVATSFIQELVTNNIGDLKNLDLIMSSAVGNEIRRMDIELSAFRDVYIMDFFGIKKDKKHKFLNERYSACFVIFGPIYYSLNADRYIVGFAQPWIAYKKNDAYLKLNLISKLKNKISFYIKDLIFRRYDNLVVEHEHVRVALLNQGYKSKIHVVSNTYSSVFDNEDLWDIVNFPEHLEKSVFTFGYVGRS</sequence>
<accession>A0ABU8JTQ8</accession>
<evidence type="ECO:0000313" key="1">
    <source>
        <dbReference type="EMBL" id="MEI7101554.1"/>
    </source>
</evidence>